<evidence type="ECO:0000313" key="2">
    <source>
        <dbReference type="Proteomes" id="UP000480684"/>
    </source>
</evidence>
<comment type="caution">
    <text evidence="1">The sequence shown here is derived from an EMBL/GenBank/DDBJ whole genome shotgun (WGS) entry which is preliminary data.</text>
</comment>
<protein>
    <submittedName>
        <fullName evidence="1">DUF2927 domain-containing protein</fullName>
    </submittedName>
</protein>
<sequence>MKPIDWMALIAIAAYAVLRFFVWSPSAERIAEADALVYKFERTIFESEVGGKKLHIRRWEHDVVIGVAGEWSSYYLLYITDIADHLALLTGRHISVIDLGATYVPDQTFADKPTPRAPQVNFLVLLTPHAKLAETMSFIPGAKEEIEARTPMGYGTGGGTETEQTIVAVAVSDNFPEPQVLDTLLEEISQGFGPINDTEIVHPSVWSDNRPTFDRLPLNDQIVLRALYDPALTPGMPKDQAMRLVRDIIPRLVEAARQQGERALYQ</sequence>
<dbReference type="EMBL" id="JAAIYP010000007">
    <property type="protein sequence ID" value="NFV78777.1"/>
    <property type="molecule type" value="Genomic_DNA"/>
</dbReference>
<dbReference type="RefSeq" id="WP_163674045.1">
    <property type="nucleotide sequence ID" value="NZ_JAAIYP010000007.1"/>
</dbReference>
<dbReference type="Proteomes" id="UP000480684">
    <property type="component" value="Unassembled WGS sequence"/>
</dbReference>
<dbReference type="Pfam" id="PF11150">
    <property type="entry name" value="DUF2927"/>
    <property type="match status" value="1"/>
</dbReference>
<gene>
    <name evidence="1" type="ORF">G4223_01420</name>
</gene>
<reference evidence="1 2" key="1">
    <citation type="submission" date="2020-02" db="EMBL/GenBank/DDBJ databases">
        <authorList>
            <person name="Dziuba M."/>
            <person name="Kuznetsov B."/>
            <person name="Mardanov A."/>
            <person name="Ravin N."/>
            <person name="Grouzdev D."/>
        </authorList>
    </citation>
    <scope>NUCLEOTIDE SEQUENCE [LARGE SCALE GENOMIC DNA]</scope>
    <source>
        <strain evidence="1 2">SpK</strain>
    </source>
</reference>
<proteinExistence type="predicted"/>
<keyword evidence="2" id="KW-1185">Reference proteome</keyword>
<accession>A0A7C9QRW5</accession>
<evidence type="ECO:0000313" key="1">
    <source>
        <dbReference type="EMBL" id="NFV78777.1"/>
    </source>
</evidence>
<name>A0A7C9QRW5_9PROT</name>
<dbReference type="AlphaFoldDB" id="A0A7C9QRW5"/>
<dbReference type="InterPro" id="IPR021323">
    <property type="entry name" value="DUF2927"/>
</dbReference>
<organism evidence="1 2">
    <name type="scientific">Magnetospirillum aberrantis SpK</name>
    <dbReference type="NCBI Taxonomy" id="908842"/>
    <lineage>
        <taxon>Bacteria</taxon>
        <taxon>Pseudomonadati</taxon>
        <taxon>Pseudomonadota</taxon>
        <taxon>Alphaproteobacteria</taxon>
        <taxon>Rhodospirillales</taxon>
        <taxon>Rhodospirillaceae</taxon>
        <taxon>Magnetospirillum</taxon>
    </lineage>
</organism>